<reference evidence="2 3" key="1">
    <citation type="submission" date="2018-10" db="EMBL/GenBank/DDBJ databases">
        <title>Genomic Encyclopedia of Archaeal and Bacterial Type Strains, Phase II (KMG-II): from individual species to whole genera.</title>
        <authorList>
            <person name="Goeker M."/>
        </authorList>
    </citation>
    <scope>NUCLEOTIDE SEQUENCE [LARGE SCALE GENOMIC DNA]</scope>
    <source>
        <strain evidence="2 3">DSM 235</strain>
    </source>
</reference>
<organism evidence="2 3">
    <name type="scientific">Thiocapsa rosea</name>
    <dbReference type="NCBI Taxonomy" id="69360"/>
    <lineage>
        <taxon>Bacteria</taxon>
        <taxon>Pseudomonadati</taxon>
        <taxon>Pseudomonadota</taxon>
        <taxon>Gammaproteobacteria</taxon>
        <taxon>Chromatiales</taxon>
        <taxon>Chromatiaceae</taxon>
        <taxon>Thiocapsa</taxon>
    </lineage>
</organism>
<keyword evidence="1" id="KW-0812">Transmembrane</keyword>
<evidence type="ECO:0000313" key="3">
    <source>
        <dbReference type="Proteomes" id="UP000274556"/>
    </source>
</evidence>
<comment type="caution">
    <text evidence="2">The sequence shown here is derived from an EMBL/GenBank/DDBJ whole genome shotgun (WGS) entry which is preliminary data.</text>
</comment>
<accession>A0A495V0L8</accession>
<name>A0A495V0L8_9GAMM</name>
<gene>
    <name evidence="2" type="ORF">BDD21_0330</name>
</gene>
<protein>
    <recommendedName>
        <fullName evidence="4">ABC transporter permease</fullName>
    </recommendedName>
</protein>
<feature type="transmembrane region" description="Helical" evidence="1">
    <location>
        <begin position="31"/>
        <end position="49"/>
    </location>
</feature>
<dbReference type="Proteomes" id="UP000274556">
    <property type="component" value="Unassembled WGS sequence"/>
</dbReference>
<evidence type="ECO:0008006" key="4">
    <source>
        <dbReference type="Google" id="ProtNLM"/>
    </source>
</evidence>
<evidence type="ECO:0000256" key="1">
    <source>
        <dbReference type="SAM" id="Phobius"/>
    </source>
</evidence>
<keyword evidence="1" id="KW-0472">Membrane</keyword>
<dbReference type="EMBL" id="RBXL01000001">
    <property type="protein sequence ID" value="RKT43022.1"/>
    <property type="molecule type" value="Genomic_DNA"/>
</dbReference>
<keyword evidence="3" id="KW-1185">Reference proteome</keyword>
<sequence>MSTKQTTTKTATRVLTDVVRSSPVDAYLERAHRRIFWVLIAILLLILLVI</sequence>
<keyword evidence="1" id="KW-1133">Transmembrane helix</keyword>
<evidence type="ECO:0000313" key="2">
    <source>
        <dbReference type="EMBL" id="RKT43022.1"/>
    </source>
</evidence>
<proteinExistence type="predicted"/>
<dbReference type="RefSeq" id="WP_170164657.1">
    <property type="nucleotide sequence ID" value="NZ_RBXL01000001.1"/>
</dbReference>
<dbReference type="AlphaFoldDB" id="A0A495V0L8"/>